<evidence type="ECO:0000313" key="2">
    <source>
        <dbReference type="EMBL" id="GFT63742.1"/>
    </source>
</evidence>
<gene>
    <name evidence="2" type="ORF">NPIL_246681</name>
</gene>
<feature type="region of interest" description="Disordered" evidence="1">
    <location>
        <begin position="321"/>
        <end position="340"/>
    </location>
</feature>
<dbReference type="Gene3D" id="1.10.274.60">
    <property type="entry name" value="Spidroin, repetitive domain"/>
    <property type="match status" value="1"/>
</dbReference>
<sequence>MGCGDKSEVSGYIYDPAAFTLSQIPLISDDALSPSLPSVKNVEAFLLGPTAVTFVETFTQLVKSSNVLSQVFDQSETPGYRFYQFLYKSCRMQFINHGSPYAEVAAEICTLPIAQNFPNLPLQVLVNAFGYAMARLLLSEKILNESNAEMLALDFAKSFEDTAERQSRSQSDFEFWVLSKGFSNFTISQIAFTPRKGWRLAIYCAVTWMLDAVLYWPDLALAYAKSYADSAEIVSRNQNDYKFRAIAKGFDNFIKSQVEMTPAKGWRLAIYCGVTWMLNAQSYTFLLNYPSPEDHVAQFDQKLHPSHSIAAPQRHQYNARYEKEKQRKNNGKQLKSSRFH</sequence>
<dbReference type="Proteomes" id="UP000887013">
    <property type="component" value="Unassembled WGS sequence"/>
</dbReference>
<feature type="compositionally biased region" description="Basic residues" evidence="1">
    <location>
        <begin position="328"/>
        <end position="340"/>
    </location>
</feature>
<protein>
    <submittedName>
        <fullName evidence="2">Uncharacterized protein</fullName>
    </submittedName>
</protein>
<proteinExistence type="predicted"/>
<reference evidence="2" key="1">
    <citation type="submission" date="2020-08" db="EMBL/GenBank/DDBJ databases">
        <title>Multicomponent nature underlies the extraordinary mechanical properties of spider dragline silk.</title>
        <authorList>
            <person name="Kono N."/>
            <person name="Nakamura H."/>
            <person name="Mori M."/>
            <person name="Yoshida Y."/>
            <person name="Ohtoshi R."/>
            <person name="Malay A.D."/>
            <person name="Moran D.A.P."/>
            <person name="Tomita M."/>
            <person name="Numata K."/>
            <person name="Arakawa K."/>
        </authorList>
    </citation>
    <scope>NUCLEOTIDE SEQUENCE</scope>
</reference>
<dbReference type="InterPro" id="IPR043070">
    <property type="entry name" value="Spidroin_repeat"/>
</dbReference>
<dbReference type="EMBL" id="BMAW01019510">
    <property type="protein sequence ID" value="GFT63742.1"/>
    <property type="molecule type" value="Genomic_DNA"/>
</dbReference>
<name>A0A8X6U0U6_NEPPI</name>
<evidence type="ECO:0000256" key="1">
    <source>
        <dbReference type="SAM" id="MobiDB-lite"/>
    </source>
</evidence>
<keyword evidence="3" id="KW-1185">Reference proteome</keyword>
<organism evidence="2 3">
    <name type="scientific">Nephila pilipes</name>
    <name type="common">Giant wood spider</name>
    <name type="synonym">Nephila maculata</name>
    <dbReference type="NCBI Taxonomy" id="299642"/>
    <lineage>
        <taxon>Eukaryota</taxon>
        <taxon>Metazoa</taxon>
        <taxon>Ecdysozoa</taxon>
        <taxon>Arthropoda</taxon>
        <taxon>Chelicerata</taxon>
        <taxon>Arachnida</taxon>
        <taxon>Araneae</taxon>
        <taxon>Araneomorphae</taxon>
        <taxon>Entelegynae</taxon>
        <taxon>Araneoidea</taxon>
        <taxon>Nephilidae</taxon>
        <taxon>Nephila</taxon>
    </lineage>
</organism>
<comment type="caution">
    <text evidence="2">The sequence shown here is derived from an EMBL/GenBank/DDBJ whole genome shotgun (WGS) entry which is preliminary data.</text>
</comment>
<evidence type="ECO:0000313" key="3">
    <source>
        <dbReference type="Proteomes" id="UP000887013"/>
    </source>
</evidence>
<accession>A0A8X6U0U6</accession>
<dbReference type="AlphaFoldDB" id="A0A8X6U0U6"/>